<dbReference type="Pfam" id="PF11410">
    <property type="entry name" value="Antifungal_pept"/>
    <property type="match status" value="1"/>
</dbReference>
<sequence length="61" mass="6378">MHFTFVAFMAIIGSALAADKAPALIGIGSPCKADGSSGNCASGFCLVGLLIFYRKYRGFKD</sequence>
<evidence type="ECO:0000256" key="3">
    <source>
        <dbReference type="ARBA" id="ARBA00023157"/>
    </source>
</evidence>
<keyword evidence="4" id="KW-0732">Signal</keyword>
<evidence type="ECO:0000313" key="6">
    <source>
        <dbReference type="Proteomes" id="UP001150942"/>
    </source>
</evidence>
<evidence type="ECO:0000313" key="5">
    <source>
        <dbReference type="EMBL" id="KAJ5213902.1"/>
    </source>
</evidence>
<reference evidence="5" key="2">
    <citation type="journal article" date="2023" name="IMA Fungus">
        <title>Comparative genomic study of the Penicillium genus elucidates a diverse pangenome and 15 lateral gene transfer events.</title>
        <authorList>
            <person name="Petersen C."/>
            <person name="Sorensen T."/>
            <person name="Nielsen M.R."/>
            <person name="Sondergaard T.E."/>
            <person name="Sorensen J.L."/>
            <person name="Fitzpatrick D.A."/>
            <person name="Frisvad J.C."/>
            <person name="Nielsen K.L."/>
        </authorList>
    </citation>
    <scope>NUCLEOTIDE SEQUENCE</scope>
    <source>
        <strain evidence="5">IBT 20477</strain>
    </source>
</reference>
<dbReference type="AlphaFoldDB" id="A0A9W9T8W8"/>
<dbReference type="Proteomes" id="UP001150942">
    <property type="component" value="Unassembled WGS sequence"/>
</dbReference>
<dbReference type="EMBL" id="JAPQKQ010000001">
    <property type="protein sequence ID" value="KAJ5213902.1"/>
    <property type="molecule type" value="Genomic_DNA"/>
</dbReference>
<comment type="caution">
    <text evidence="5">The sequence shown here is derived from an EMBL/GenBank/DDBJ whole genome shotgun (WGS) entry which is preliminary data.</text>
</comment>
<keyword evidence="1" id="KW-0929">Antimicrobial</keyword>
<gene>
    <name evidence="5" type="ORF">N7449_001071</name>
</gene>
<dbReference type="InterPro" id="IPR024206">
    <property type="entry name" value="Gurmarin/antimicrobial_peptd"/>
</dbReference>
<dbReference type="InterPro" id="IPR009101">
    <property type="entry name" value="Gurmarin/antifun_pep"/>
</dbReference>
<feature type="chain" id="PRO_5040917873" evidence="4">
    <location>
        <begin position="18"/>
        <end position="61"/>
    </location>
</feature>
<keyword evidence="6" id="KW-1185">Reference proteome</keyword>
<dbReference type="OrthoDB" id="4233515at2759"/>
<evidence type="ECO:0000256" key="4">
    <source>
        <dbReference type="SAM" id="SignalP"/>
    </source>
</evidence>
<evidence type="ECO:0000256" key="2">
    <source>
        <dbReference type="ARBA" id="ARBA00022854"/>
    </source>
</evidence>
<keyword evidence="3" id="KW-1015">Disulfide bond</keyword>
<reference evidence="5" key="1">
    <citation type="submission" date="2022-11" db="EMBL/GenBank/DDBJ databases">
        <authorList>
            <person name="Petersen C."/>
        </authorList>
    </citation>
    <scope>NUCLEOTIDE SEQUENCE</scope>
    <source>
        <strain evidence="5">IBT 20477</strain>
    </source>
</reference>
<protein>
    <submittedName>
        <fullName evidence="5">Uncharacterized protein</fullName>
    </submittedName>
</protein>
<keyword evidence="2" id="KW-0960">Knottin</keyword>
<organism evidence="5 6">
    <name type="scientific">Penicillium cf. viridicatum</name>
    <dbReference type="NCBI Taxonomy" id="2972119"/>
    <lineage>
        <taxon>Eukaryota</taxon>
        <taxon>Fungi</taxon>
        <taxon>Dikarya</taxon>
        <taxon>Ascomycota</taxon>
        <taxon>Pezizomycotina</taxon>
        <taxon>Eurotiomycetes</taxon>
        <taxon>Eurotiomycetidae</taxon>
        <taxon>Eurotiales</taxon>
        <taxon>Aspergillaceae</taxon>
        <taxon>Penicillium</taxon>
    </lineage>
</organism>
<accession>A0A9W9T8W8</accession>
<name>A0A9W9T8W8_9EURO</name>
<dbReference type="SUPFAM" id="SSF57048">
    <property type="entry name" value="Gurmarin-like"/>
    <property type="match status" value="1"/>
</dbReference>
<evidence type="ECO:0000256" key="1">
    <source>
        <dbReference type="ARBA" id="ARBA00022529"/>
    </source>
</evidence>
<proteinExistence type="predicted"/>
<feature type="signal peptide" evidence="4">
    <location>
        <begin position="1"/>
        <end position="17"/>
    </location>
</feature>